<proteinExistence type="predicted"/>
<dbReference type="EMBL" id="LAZR01000523">
    <property type="protein sequence ID" value="KKN65508.1"/>
    <property type="molecule type" value="Genomic_DNA"/>
</dbReference>
<feature type="domain" description="DUF4031" evidence="1">
    <location>
        <begin position="19"/>
        <end position="72"/>
    </location>
</feature>
<reference evidence="2" key="1">
    <citation type="journal article" date="2015" name="Nature">
        <title>Complex archaea that bridge the gap between prokaryotes and eukaryotes.</title>
        <authorList>
            <person name="Spang A."/>
            <person name="Saw J.H."/>
            <person name="Jorgensen S.L."/>
            <person name="Zaremba-Niedzwiedzka K."/>
            <person name="Martijn J."/>
            <person name="Lind A.E."/>
            <person name="van Eijk R."/>
            <person name="Schleper C."/>
            <person name="Guy L."/>
            <person name="Ettema T.J."/>
        </authorList>
    </citation>
    <scope>NUCLEOTIDE SEQUENCE</scope>
</reference>
<evidence type="ECO:0000259" key="1">
    <source>
        <dbReference type="Pfam" id="PF13223"/>
    </source>
</evidence>
<gene>
    <name evidence="2" type="ORF">LCGC14_0481120</name>
</gene>
<dbReference type="Pfam" id="PF13223">
    <property type="entry name" value="DUF4031"/>
    <property type="match status" value="1"/>
</dbReference>
<organism evidence="2">
    <name type="scientific">marine sediment metagenome</name>
    <dbReference type="NCBI Taxonomy" id="412755"/>
    <lineage>
        <taxon>unclassified sequences</taxon>
        <taxon>metagenomes</taxon>
        <taxon>ecological metagenomes</taxon>
    </lineage>
</organism>
<name>A0A0F9VI48_9ZZZZ</name>
<sequence length="91" mass="10681">MTVKVHVFYWKAAPYLGIKRGERIGHLYSDVEDIEELLEAGRSMGLPDTWLKKLKSPIHYDVWDNKVTMAMQRFQVVGNQEFREDIRGLKT</sequence>
<accession>A0A0F9VI48</accession>
<protein>
    <recommendedName>
        <fullName evidence="1">DUF4031 domain-containing protein</fullName>
    </recommendedName>
</protein>
<dbReference type="AlphaFoldDB" id="A0A0F9VI48"/>
<comment type="caution">
    <text evidence="2">The sequence shown here is derived from an EMBL/GenBank/DDBJ whole genome shotgun (WGS) entry which is preliminary data.</text>
</comment>
<evidence type="ECO:0000313" key="2">
    <source>
        <dbReference type="EMBL" id="KKN65508.1"/>
    </source>
</evidence>
<dbReference type="InterPro" id="IPR025109">
    <property type="entry name" value="DUF4031"/>
</dbReference>